<comment type="caution">
    <text evidence="3">The sequence shown here is derived from an EMBL/GenBank/DDBJ whole genome shotgun (WGS) entry which is preliminary data.</text>
</comment>
<evidence type="ECO:0000313" key="3">
    <source>
        <dbReference type="EMBL" id="OQR66917.1"/>
    </source>
</evidence>
<name>A0A1V9X0E3_9ACAR</name>
<keyword evidence="2" id="KW-0732">Signal</keyword>
<keyword evidence="1" id="KW-0472">Membrane</keyword>
<organism evidence="3 4">
    <name type="scientific">Tropilaelaps mercedesae</name>
    <dbReference type="NCBI Taxonomy" id="418985"/>
    <lineage>
        <taxon>Eukaryota</taxon>
        <taxon>Metazoa</taxon>
        <taxon>Ecdysozoa</taxon>
        <taxon>Arthropoda</taxon>
        <taxon>Chelicerata</taxon>
        <taxon>Arachnida</taxon>
        <taxon>Acari</taxon>
        <taxon>Parasitiformes</taxon>
        <taxon>Mesostigmata</taxon>
        <taxon>Gamasina</taxon>
        <taxon>Dermanyssoidea</taxon>
        <taxon>Laelapidae</taxon>
        <taxon>Tropilaelaps</taxon>
    </lineage>
</organism>
<sequence>MKFVAASGLLTCLCVTVLAPGQTDAGKLKKFLGPLALLGGAAGAGAIGGAWLESHKHH</sequence>
<dbReference type="AlphaFoldDB" id="A0A1V9X0E3"/>
<keyword evidence="4" id="KW-1185">Reference proteome</keyword>
<feature type="chain" id="PRO_5012235533" evidence="2">
    <location>
        <begin position="26"/>
        <end position="58"/>
    </location>
</feature>
<reference evidence="3 4" key="1">
    <citation type="journal article" date="2017" name="Gigascience">
        <title>Draft genome of the honey bee ectoparasitic mite, Tropilaelaps mercedesae, is shaped by the parasitic life history.</title>
        <authorList>
            <person name="Dong X."/>
            <person name="Armstrong S.D."/>
            <person name="Xia D."/>
            <person name="Makepeace B.L."/>
            <person name="Darby A.C."/>
            <person name="Kadowaki T."/>
        </authorList>
    </citation>
    <scope>NUCLEOTIDE SEQUENCE [LARGE SCALE GENOMIC DNA]</scope>
    <source>
        <strain evidence="3">Wuxi-XJTLU</strain>
    </source>
</reference>
<dbReference type="InParanoid" id="A0A1V9X0E3"/>
<keyword evidence="1" id="KW-0812">Transmembrane</keyword>
<proteinExistence type="predicted"/>
<feature type="transmembrane region" description="Helical" evidence="1">
    <location>
        <begin position="35"/>
        <end position="52"/>
    </location>
</feature>
<evidence type="ECO:0000256" key="2">
    <source>
        <dbReference type="SAM" id="SignalP"/>
    </source>
</evidence>
<gene>
    <name evidence="3" type="ORF">BIW11_13845</name>
</gene>
<keyword evidence="1" id="KW-1133">Transmembrane helix</keyword>
<accession>A0A1V9X0E3</accession>
<dbReference type="Proteomes" id="UP000192247">
    <property type="component" value="Unassembled WGS sequence"/>
</dbReference>
<evidence type="ECO:0000256" key="1">
    <source>
        <dbReference type="SAM" id="Phobius"/>
    </source>
</evidence>
<feature type="signal peptide" evidence="2">
    <location>
        <begin position="1"/>
        <end position="25"/>
    </location>
</feature>
<evidence type="ECO:0000313" key="4">
    <source>
        <dbReference type="Proteomes" id="UP000192247"/>
    </source>
</evidence>
<protein>
    <submittedName>
        <fullName evidence="3">Uncharacterized protein</fullName>
    </submittedName>
</protein>
<dbReference type="EMBL" id="MNPL01030626">
    <property type="protein sequence ID" value="OQR66917.1"/>
    <property type="molecule type" value="Genomic_DNA"/>
</dbReference>
<feature type="non-terminal residue" evidence="3">
    <location>
        <position position="58"/>
    </location>
</feature>